<dbReference type="RefSeq" id="WP_168875077.1">
    <property type="nucleotide sequence ID" value="NZ_JABAIA010000004.1"/>
</dbReference>
<evidence type="ECO:0000256" key="1">
    <source>
        <dbReference type="SAM" id="Phobius"/>
    </source>
</evidence>
<feature type="transmembrane region" description="Helical" evidence="1">
    <location>
        <begin position="35"/>
        <end position="53"/>
    </location>
</feature>
<evidence type="ECO:0000313" key="3">
    <source>
        <dbReference type="Proteomes" id="UP000570474"/>
    </source>
</evidence>
<keyword evidence="1" id="KW-0812">Transmembrane</keyword>
<gene>
    <name evidence="2" type="ORF">HGH92_32940</name>
</gene>
<sequence length="68" mass="7692">MKKLAWTALMAGILLAIAAYVTEINELPGAVEWRTCGFIGYILIISAIAWLLLRRLYEWGRKAETPQL</sequence>
<proteinExistence type="predicted"/>
<keyword evidence="3" id="KW-1185">Reference proteome</keyword>
<keyword evidence="1" id="KW-0472">Membrane</keyword>
<keyword evidence="1" id="KW-1133">Transmembrane helix</keyword>
<accession>A0A847SBV9</accession>
<comment type="caution">
    <text evidence="2">The sequence shown here is derived from an EMBL/GenBank/DDBJ whole genome shotgun (WGS) entry which is preliminary data.</text>
</comment>
<organism evidence="2 3">
    <name type="scientific">Chitinophaga varians</name>
    <dbReference type="NCBI Taxonomy" id="2202339"/>
    <lineage>
        <taxon>Bacteria</taxon>
        <taxon>Pseudomonadati</taxon>
        <taxon>Bacteroidota</taxon>
        <taxon>Chitinophagia</taxon>
        <taxon>Chitinophagales</taxon>
        <taxon>Chitinophagaceae</taxon>
        <taxon>Chitinophaga</taxon>
    </lineage>
</organism>
<reference evidence="2 3" key="1">
    <citation type="submission" date="2020-04" db="EMBL/GenBank/DDBJ databases">
        <authorList>
            <person name="Yin C."/>
        </authorList>
    </citation>
    <scope>NUCLEOTIDE SEQUENCE [LARGE SCALE GENOMIC DNA]</scope>
    <source>
        <strain evidence="2 3">Ae27</strain>
    </source>
</reference>
<protein>
    <submittedName>
        <fullName evidence="2">Uncharacterized protein</fullName>
    </submittedName>
</protein>
<dbReference type="Proteomes" id="UP000570474">
    <property type="component" value="Unassembled WGS sequence"/>
</dbReference>
<dbReference type="EMBL" id="JABAIA010000004">
    <property type="protein sequence ID" value="NLR69151.1"/>
    <property type="molecule type" value="Genomic_DNA"/>
</dbReference>
<dbReference type="AlphaFoldDB" id="A0A847SBV9"/>
<name>A0A847SBV9_9BACT</name>
<evidence type="ECO:0000313" key="2">
    <source>
        <dbReference type="EMBL" id="NLR69151.1"/>
    </source>
</evidence>